<dbReference type="Proteomes" id="UP000188947">
    <property type="component" value="Unassembled WGS sequence"/>
</dbReference>
<accession>A0A1V3U168</accession>
<dbReference type="KEGG" id="emg:BBD33_15800"/>
<dbReference type="GeneID" id="48544947"/>
<dbReference type="RefSeq" id="WP_016200290.1">
    <property type="nucleotide sequence ID" value="NZ_CP014338.1"/>
</dbReference>
<name>A0A1V3U168_ELIME</name>
<proteinExistence type="predicted"/>
<dbReference type="OrthoDB" id="796548at2"/>
<comment type="caution">
    <text evidence="1">The sequence shown here is derived from an EMBL/GenBank/DDBJ whole genome shotgun (WGS) entry which is preliminary data.</text>
</comment>
<gene>
    <name evidence="1" type="ORF">BMF97_10245</name>
</gene>
<dbReference type="eggNOG" id="COG2932">
    <property type="taxonomic scope" value="Bacteria"/>
</dbReference>
<organism evidence="1 2">
    <name type="scientific">Elizabethkingia meningoseptica</name>
    <name type="common">Chryseobacterium meningosepticum</name>
    <dbReference type="NCBI Taxonomy" id="238"/>
    <lineage>
        <taxon>Bacteria</taxon>
        <taxon>Pseudomonadati</taxon>
        <taxon>Bacteroidota</taxon>
        <taxon>Flavobacteriia</taxon>
        <taxon>Flavobacteriales</taxon>
        <taxon>Weeksellaceae</taxon>
        <taxon>Elizabethkingia</taxon>
    </lineage>
</organism>
<keyword evidence="2" id="KW-1185">Reference proteome</keyword>
<dbReference type="EMBL" id="MPOG01000011">
    <property type="protein sequence ID" value="OOH95212.1"/>
    <property type="molecule type" value="Genomic_DNA"/>
</dbReference>
<evidence type="ECO:0000313" key="2">
    <source>
        <dbReference type="Proteomes" id="UP000188947"/>
    </source>
</evidence>
<dbReference type="AlphaFoldDB" id="A0A1V3U168"/>
<sequence length="230" mass="25936">MGTLQRIKQFINYIGFTNQKFEKIVGFSNGAFSSQLRNNKTIGVDKLENILSKFPELNPEWLLTGRGHMLREKNIITGEAFSNQPPNLIPLYDGTIVTDNPAPESIYSTDAYKYINAGDWFGDATAAMRVHDNSMPQYPTGSIVAMKEVFDTTLIVYGQDYGIETSEYRIIRRLQKGKSNSNLLLSADSSERWDDGTDKGRLIHEPFSVAAENIKKLYLVLGCIKRNIII</sequence>
<reference evidence="1 2" key="1">
    <citation type="submission" date="2016-11" db="EMBL/GenBank/DDBJ databases">
        <title>Genome sequence and comparative genomic analysis of clinical strain Elizabethkingia meningoseptica 61421 PRCM.</title>
        <authorList>
            <person name="Wang M."/>
            <person name="Hu S."/>
            <person name="Cao L."/>
            <person name="Jiang T."/>
            <person name="Zhou Y."/>
            <person name="Ming D."/>
        </authorList>
    </citation>
    <scope>NUCLEOTIDE SEQUENCE [LARGE SCALE GENOMIC DNA]</scope>
    <source>
        <strain evidence="1 2">61421 PRCM</strain>
    </source>
</reference>
<evidence type="ECO:0000313" key="1">
    <source>
        <dbReference type="EMBL" id="OOH95212.1"/>
    </source>
</evidence>
<protein>
    <submittedName>
        <fullName evidence="1">Peptidase S24</fullName>
    </submittedName>
</protein>